<protein>
    <recommendedName>
        <fullName evidence="5">L-lysine N6-monooxygenase MbtG</fullName>
        <ecNumber evidence="4">1.14.13.59</ecNumber>
    </recommendedName>
    <alternativeName>
        <fullName evidence="14">Lysine 6-N-hydroxylase</fullName>
    </alternativeName>
    <alternativeName>
        <fullName evidence="13">Lysine N6-hydroxylase</fullName>
    </alternativeName>
    <alternativeName>
        <fullName evidence="11">Lysine-N-oxygenase</fullName>
    </alternativeName>
    <alternativeName>
        <fullName evidence="12">Mycobactin synthase protein G</fullName>
    </alternativeName>
</protein>
<name>A0A1V3XJB0_MYCKA</name>
<evidence type="ECO:0000256" key="4">
    <source>
        <dbReference type="ARBA" id="ARBA00013076"/>
    </source>
</evidence>
<evidence type="ECO:0000256" key="11">
    <source>
        <dbReference type="ARBA" id="ARBA00029939"/>
    </source>
</evidence>
<keyword evidence="9" id="KW-0560">Oxidoreductase</keyword>
<evidence type="ECO:0000256" key="6">
    <source>
        <dbReference type="ARBA" id="ARBA00022630"/>
    </source>
</evidence>
<comment type="similarity">
    <text evidence="3">Belongs to the lysine N(6)-hydroxylase/L-ornithine N(5)-oxygenase family.</text>
</comment>
<evidence type="ECO:0000256" key="15">
    <source>
        <dbReference type="ARBA" id="ARBA00048407"/>
    </source>
</evidence>
<comment type="catalytic activity">
    <reaction evidence="15">
        <text>L-lysine + NADPH + O2 = N(6)-hydroxy-L-lysine + NADP(+) + H2O</text>
        <dbReference type="Rhea" id="RHEA:23228"/>
        <dbReference type="ChEBI" id="CHEBI:15377"/>
        <dbReference type="ChEBI" id="CHEBI:15379"/>
        <dbReference type="ChEBI" id="CHEBI:32551"/>
        <dbReference type="ChEBI" id="CHEBI:57783"/>
        <dbReference type="ChEBI" id="CHEBI:57820"/>
        <dbReference type="ChEBI" id="CHEBI:58349"/>
        <dbReference type="EC" id="1.14.13.59"/>
    </reaction>
</comment>
<comment type="pathway">
    <text evidence="2">Siderophore biosynthesis; mycobactin biosynthesis.</text>
</comment>
<evidence type="ECO:0000256" key="1">
    <source>
        <dbReference type="ARBA" id="ARBA00001974"/>
    </source>
</evidence>
<evidence type="ECO:0000256" key="12">
    <source>
        <dbReference type="ARBA" id="ARBA00031158"/>
    </source>
</evidence>
<sequence>MRFSWQSYLVATDQLVGWIDRGRPAPTHDTWAEYLRWVADRVAMKVVRGEVVQISANESHWVLHTRESSLSAEALMVTGPGQPERSMLSGAPGLLSIAQFWERAGRHERIVAENVAVIGGGETAASVLNELFHHRVSAITAISRKQPSSPGGRVSSRTRCFPTPPGGTASAEPNGGTVLPAPTAGSFLRGFRRRYWPTRGSAICAGALVAWSKTTAEFGSRSAPTTAVNRARPFIASISSSTDPVQIRCGLCRY</sequence>
<dbReference type="AlphaFoldDB" id="A0A1V3XJB0"/>
<proteinExistence type="inferred from homology"/>
<dbReference type="EC" id="1.14.13.59" evidence="4"/>
<evidence type="ECO:0000256" key="3">
    <source>
        <dbReference type="ARBA" id="ARBA00007588"/>
    </source>
</evidence>
<evidence type="ECO:0000256" key="7">
    <source>
        <dbReference type="ARBA" id="ARBA00022827"/>
    </source>
</evidence>
<dbReference type="Gene3D" id="3.50.50.60">
    <property type="entry name" value="FAD/NAD(P)-binding domain"/>
    <property type="match status" value="1"/>
</dbReference>
<evidence type="ECO:0000256" key="8">
    <source>
        <dbReference type="ARBA" id="ARBA00022857"/>
    </source>
</evidence>
<comment type="cofactor">
    <cofactor evidence="1">
        <name>FAD</name>
        <dbReference type="ChEBI" id="CHEBI:57692"/>
    </cofactor>
</comment>
<dbReference type="InterPro" id="IPR025700">
    <property type="entry name" value="Lys/Orn_oxygenase"/>
</dbReference>
<evidence type="ECO:0000313" key="17">
    <source>
        <dbReference type="Proteomes" id="UP000189229"/>
    </source>
</evidence>
<dbReference type="InterPro" id="IPR036188">
    <property type="entry name" value="FAD/NAD-bd_sf"/>
</dbReference>
<evidence type="ECO:0000256" key="2">
    <source>
        <dbReference type="ARBA" id="ARBA00005102"/>
    </source>
</evidence>
<evidence type="ECO:0000256" key="13">
    <source>
        <dbReference type="ARBA" id="ARBA00032493"/>
    </source>
</evidence>
<dbReference type="SUPFAM" id="SSF51905">
    <property type="entry name" value="FAD/NAD(P)-binding domain"/>
    <property type="match status" value="1"/>
</dbReference>
<keyword evidence="6" id="KW-0285">Flavoprotein</keyword>
<dbReference type="GO" id="GO:0047091">
    <property type="term" value="F:L-lysine 6-monooxygenase (NADPH) activity"/>
    <property type="evidence" value="ECO:0007669"/>
    <property type="project" value="UniProtKB-EC"/>
</dbReference>
<evidence type="ECO:0000256" key="14">
    <source>
        <dbReference type="ARBA" id="ARBA00032738"/>
    </source>
</evidence>
<dbReference type="Proteomes" id="UP000189229">
    <property type="component" value="Unassembled WGS sequence"/>
</dbReference>
<evidence type="ECO:0000256" key="5">
    <source>
        <dbReference type="ARBA" id="ARBA00016406"/>
    </source>
</evidence>
<evidence type="ECO:0000313" key="16">
    <source>
        <dbReference type="EMBL" id="OOK79222.1"/>
    </source>
</evidence>
<organism evidence="16 17">
    <name type="scientific">Mycobacterium kansasii</name>
    <dbReference type="NCBI Taxonomy" id="1768"/>
    <lineage>
        <taxon>Bacteria</taxon>
        <taxon>Bacillati</taxon>
        <taxon>Actinomycetota</taxon>
        <taxon>Actinomycetes</taxon>
        <taxon>Mycobacteriales</taxon>
        <taxon>Mycobacteriaceae</taxon>
        <taxon>Mycobacterium</taxon>
    </lineage>
</organism>
<reference evidence="16 17" key="1">
    <citation type="submission" date="2017-02" db="EMBL/GenBank/DDBJ databases">
        <title>Complete genome sequences of Mycobacterium kansasii strains isolated from rhesus macaques.</title>
        <authorList>
            <person name="Panda A."/>
            <person name="Nagaraj S."/>
            <person name="Zhao X."/>
            <person name="Tettelin H."/>
            <person name="Detolla L.J."/>
        </authorList>
    </citation>
    <scope>NUCLEOTIDE SEQUENCE [LARGE SCALE GENOMIC DNA]</scope>
    <source>
        <strain evidence="16 17">11-3813</strain>
    </source>
</reference>
<dbReference type="EMBL" id="MVBM01000002">
    <property type="protein sequence ID" value="OOK79222.1"/>
    <property type="molecule type" value="Genomic_DNA"/>
</dbReference>
<evidence type="ECO:0000256" key="9">
    <source>
        <dbReference type="ARBA" id="ARBA00023002"/>
    </source>
</evidence>
<keyword evidence="8" id="KW-0521">NADP</keyword>
<evidence type="ECO:0000256" key="10">
    <source>
        <dbReference type="ARBA" id="ARBA00023033"/>
    </source>
</evidence>
<keyword evidence="7" id="KW-0274">FAD</keyword>
<accession>A0A1V3XJB0</accession>
<comment type="caution">
    <text evidence="16">The sequence shown here is derived from an EMBL/GenBank/DDBJ whole genome shotgun (WGS) entry which is preliminary data.</text>
</comment>
<gene>
    <name evidence="16" type="ORF">BZL30_1667</name>
</gene>
<keyword evidence="10" id="KW-0503">Monooxygenase</keyword>
<dbReference type="Pfam" id="PF13434">
    <property type="entry name" value="Lys_Orn_oxgnase"/>
    <property type="match status" value="1"/>
</dbReference>